<feature type="region of interest" description="Disordered" evidence="1">
    <location>
        <begin position="1"/>
        <end position="47"/>
    </location>
</feature>
<name>A0A6J4T6Q1_9SPHN</name>
<dbReference type="AlphaFoldDB" id="A0A6J4T6Q1"/>
<sequence length="47" mass="5163">WWRWRRGSIGAPGLATGRPEAGRGRTGKRRIQQEERAAGSLGERAGC</sequence>
<dbReference type="EMBL" id="CADCWA010000082">
    <property type="protein sequence ID" value="CAA9514967.1"/>
    <property type="molecule type" value="Genomic_DNA"/>
</dbReference>
<feature type="non-terminal residue" evidence="2">
    <location>
        <position position="47"/>
    </location>
</feature>
<accession>A0A6J4T6Q1</accession>
<gene>
    <name evidence="2" type="ORF">AVDCRST_MAG31-1226</name>
</gene>
<feature type="non-terminal residue" evidence="2">
    <location>
        <position position="1"/>
    </location>
</feature>
<organism evidence="2">
    <name type="scientific">uncultured Sphingomonas sp</name>
    <dbReference type="NCBI Taxonomy" id="158754"/>
    <lineage>
        <taxon>Bacteria</taxon>
        <taxon>Pseudomonadati</taxon>
        <taxon>Pseudomonadota</taxon>
        <taxon>Alphaproteobacteria</taxon>
        <taxon>Sphingomonadales</taxon>
        <taxon>Sphingomonadaceae</taxon>
        <taxon>Sphingomonas</taxon>
        <taxon>environmental samples</taxon>
    </lineage>
</organism>
<evidence type="ECO:0000313" key="2">
    <source>
        <dbReference type="EMBL" id="CAA9514967.1"/>
    </source>
</evidence>
<protein>
    <submittedName>
        <fullName evidence="2">Uncharacterized protein</fullName>
    </submittedName>
</protein>
<evidence type="ECO:0000256" key="1">
    <source>
        <dbReference type="SAM" id="MobiDB-lite"/>
    </source>
</evidence>
<reference evidence="2" key="1">
    <citation type="submission" date="2020-02" db="EMBL/GenBank/DDBJ databases">
        <authorList>
            <person name="Meier V. D."/>
        </authorList>
    </citation>
    <scope>NUCLEOTIDE SEQUENCE</scope>
    <source>
        <strain evidence="2">AVDCRST_MAG31</strain>
    </source>
</reference>
<proteinExistence type="predicted"/>